<protein>
    <submittedName>
        <fullName evidence="1">Phosphoglycerate mutase-like protein AT74</fullName>
    </submittedName>
</protein>
<dbReference type="CDD" id="cd07067">
    <property type="entry name" value="HP_PGM_like"/>
    <property type="match status" value="1"/>
</dbReference>
<evidence type="ECO:0000313" key="1">
    <source>
        <dbReference type="EMBL" id="KAL0358576.1"/>
    </source>
</evidence>
<dbReference type="Gene3D" id="3.40.50.1240">
    <property type="entry name" value="Phosphoglycerate mutase-like"/>
    <property type="match status" value="2"/>
</dbReference>
<dbReference type="AlphaFoldDB" id="A0AAW2PSP4"/>
<dbReference type="GO" id="GO:0003824">
    <property type="term" value="F:catalytic activity"/>
    <property type="evidence" value="ECO:0007669"/>
    <property type="project" value="InterPro"/>
</dbReference>
<dbReference type="Pfam" id="PF00300">
    <property type="entry name" value="His_Phos_1"/>
    <property type="match status" value="2"/>
</dbReference>
<reference evidence="1" key="2">
    <citation type="journal article" date="2024" name="Plant">
        <title>Genomic evolution and insights into agronomic trait innovations of Sesamum species.</title>
        <authorList>
            <person name="Miao H."/>
            <person name="Wang L."/>
            <person name="Qu L."/>
            <person name="Liu H."/>
            <person name="Sun Y."/>
            <person name="Le M."/>
            <person name="Wang Q."/>
            <person name="Wei S."/>
            <person name="Zheng Y."/>
            <person name="Lin W."/>
            <person name="Duan Y."/>
            <person name="Cao H."/>
            <person name="Xiong S."/>
            <person name="Wang X."/>
            <person name="Wei L."/>
            <person name="Li C."/>
            <person name="Ma Q."/>
            <person name="Ju M."/>
            <person name="Zhao R."/>
            <person name="Li G."/>
            <person name="Mu C."/>
            <person name="Tian Q."/>
            <person name="Mei H."/>
            <person name="Zhang T."/>
            <person name="Gao T."/>
            <person name="Zhang H."/>
        </authorList>
    </citation>
    <scope>NUCLEOTIDE SEQUENCE</scope>
    <source>
        <strain evidence="1">G01</strain>
    </source>
</reference>
<dbReference type="InterPro" id="IPR052765">
    <property type="entry name" value="PGM-Related"/>
</dbReference>
<dbReference type="InterPro" id="IPR013078">
    <property type="entry name" value="His_Pase_superF_clade-1"/>
</dbReference>
<dbReference type="SMART" id="SM00855">
    <property type="entry name" value="PGAM"/>
    <property type="match status" value="1"/>
</dbReference>
<comment type="caution">
    <text evidence="1">The sequence shown here is derived from an EMBL/GenBank/DDBJ whole genome shotgun (WGS) entry which is preliminary data.</text>
</comment>
<name>A0AAW2PSP4_9LAMI</name>
<organism evidence="1">
    <name type="scientific">Sesamum angustifolium</name>
    <dbReference type="NCBI Taxonomy" id="2727405"/>
    <lineage>
        <taxon>Eukaryota</taxon>
        <taxon>Viridiplantae</taxon>
        <taxon>Streptophyta</taxon>
        <taxon>Embryophyta</taxon>
        <taxon>Tracheophyta</taxon>
        <taxon>Spermatophyta</taxon>
        <taxon>Magnoliopsida</taxon>
        <taxon>eudicotyledons</taxon>
        <taxon>Gunneridae</taxon>
        <taxon>Pentapetalae</taxon>
        <taxon>asterids</taxon>
        <taxon>lamiids</taxon>
        <taxon>Lamiales</taxon>
        <taxon>Pedaliaceae</taxon>
        <taxon>Sesamum</taxon>
    </lineage>
</organism>
<accession>A0AAW2PSP4</accession>
<dbReference type="EMBL" id="JACGWK010000004">
    <property type="protein sequence ID" value="KAL0358576.1"/>
    <property type="molecule type" value="Genomic_DNA"/>
</dbReference>
<sequence length="235" mass="27199">MTNLGNLSCKNSFSNKQKQNYQPKRIILLRHGETQVNEDETVLEYLPNYKIKLSKKGRRQAQETGSKIREIFSENDECWKVFFYVSPSSRTRETMEEIIETFPERESCGSTGNSRVPDGESSADVHDRVSAFLEGLWRDMETNRFGNGPSDELNLIVVSHGLTILLFLMKWFNWTVDQFEGLTNPGNCEYRVIEVGRNGEYSLSVHHQDEELRDWGLSEEMIEEQKLRAYGPGFL</sequence>
<dbReference type="PANTHER" id="PTHR46192">
    <property type="entry name" value="BROAD-RANGE ACID PHOSPHATASE DET1"/>
    <property type="match status" value="1"/>
</dbReference>
<gene>
    <name evidence="1" type="ORF">Sangu_0707000</name>
</gene>
<dbReference type="SUPFAM" id="SSF53254">
    <property type="entry name" value="Phosphoglycerate mutase-like"/>
    <property type="match status" value="1"/>
</dbReference>
<dbReference type="PROSITE" id="PS00175">
    <property type="entry name" value="PG_MUTASE"/>
    <property type="match status" value="1"/>
</dbReference>
<dbReference type="InterPro" id="IPR001345">
    <property type="entry name" value="PG/BPGM_mutase_AS"/>
</dbReference>
<dbReference type="InterPro" id="IPR029033">
    <property type="entry name" value="His_PPase_superfam"/>
</dbReference>
<reference evidence="1" key="1">
    <citation type="submission" date="2020-06" db="EMBL/GenBank/DDBJ databases">
        <authorList>
            <person name="Li T."/>
            <person name="Hu X."/>
            <person name="Zhang T."/>
            <person name="Song X."/>
            <person name="Zhang H."/>
            <person name="Dai N."/>
            <person name="Sheng W."/>
            <person name="Hou X."/>
            <person name="Wei L."/>
        </authorList>
    </citation>
    <scope>NUCLEOTIDE SEQUENCE</scope>
    <source>
        <strain evidence="1">G01</strain>
        <tissue evidence="1">Leaf</tissue>
    </source>
</reference>
<proteinExistence type="predicted"/>